<dbReference type="AlphaFoldDB" id="A0AAV5A0T4"/>
<dbReference type="PANTHER" id="PTHR22726:SF18">
    <property type="entry name" value="PEPTIDASE M48 DOMAIN-CONTAINING PROTEIN"/>
    <property type="match status" value="1"/>
</dbReference>
<dbReference type="GO" id="GO:0006515">
    <property type="term" value="P:protein quality control for misfolded or incompletely synthesized proteins"/>
    <property type="evidence" value="ECO:0007669"/>
    <property type="project" value="TreeGrafter"/>
</dbReference>
<dbReference type="GO" id="GO:0034982">
    <property type="term" value="P:mitochondrial protein processing"/>
    <property type="evidence" value="ECO:0007669"/>
    <property type="project" value="TreeGrafter"/>
</dbReference>
<dbReference type="EMBL" id="BPWL01000003">
    <property type="protein sequence ID" value="GJJ08204.1"/>
    <property type="molecule type" value="Genomic_DNA"/>
</dbReference>
<evidence type="ECO:0000256" key="4">
    <source>
        <dbReference type="ARBA" id="ARBA00022801"/>
    </source>
</evidence>
<reference evidence="9" key="1">
    <citation type="submission" date="2021-10" db="EMBL/GenBank/DDBJ databases">
        <title>De novo Genome Assembly of Clathrus columnatus (Basidiomycota, Fungi) Using Illumina and Nanopore Sequence Data.</title>
        <authorList>
            <person name="Ogiso-Tanaka E."/>
            <person name="Itagaki H."/>
            <person name="Hosoya T."/>
            <person name="Hosaka K."/>
        </authorList>
    </citation>
    <scope>NUCLEOTIDE SEQUENCE</scope>
    <source>
        <strain evidence="9">MO-923</strain>
    </source>
</reference>
<evidence type="ECO:0000256" key="5">
    <source>
        <dbReference type="ARBA" id="ARBA00022833"/>
    </source>
</evidence>
<keyword evidence="5" id="KW-0862">Zinc</keyword>
<dbReference type="Pfam" id="PF01435">
    <property type="entry name" value="Peptidase_M48"/>
    <property type="match status" value="1"/>
</dbReference>
<evidence type="ECO:0000256" key="3">
    <source>
        <dbReference type="ARBA" id="ARBA00022723"/>
    </source>
</evidence>
<keyword evidence="6" id="KW-0482">Metalloprotease</keyword>
<organism evidence="9 10">
    <name type="scientific">Clathrus columnatus</name>
    <dbReference type="NCBI Taxonomy" id="1419009"/>
    <lineage>
        <taxon>Eukaryota</taxon>
        <taxon>Fungi</taxon>
        <taxon>Dikarya</taxon>
        <taxon>Basidiomycota</taxon>
        <taxon>Agaricomycotina</taxon>
        <taxon>Agaricomycetes</taxon>
        <taxon>Phallomycetidae</taxon>
        <taxon>Phallales</taxon>
        <taxon>Clathraceae</taxon>
        <taxon>Clathrus</taxon>
    </lineage>
</organism>
<accession>A0AAV5A0T4</accession>
<proteinExistence type="predicted"/>
<feature type="transmembrane region" description="Helical" evidence="7">
    <location>
        <begin position="92"/>
        <end position="113"/>
    </location>
</feature>
<evidence type="ECO:0000256" key="2">
    <source>
        <dbReference type="ARBA" id="ARBA00022670"/>
    </source>
</evidence>
<protein>
    <recommendedName>
        <fullName evidence="8">Peptidase M48 domain-containing protein</fullName>
    </recommendedName>
</protein>
<keyword evidence="3" id="KW-0479">Metal-binding</keyword>
<keyword evidence="10" id="KW-1185">Reference proteome</keyword>
<evidence type="ECO:0000256" key="1">
    <source>
        <dbReference type="ARBA" id="ARBA00001947"/>
    </source>
</evidence>
<gene>
    <name evidence="9" type="ORF">Clacol_002412</name>
</gene>
<keyword evidence="4" id="KW-0378">Hydrolase</keyword>
<sequence length="552" mass="61917">MLRAINKAHSLQHFQSLLCPGLRVSSSEKRNIRTLLTSSHSNTTQKRLLQRQLIQPNSLFSDDSTVTKRYFHASRPNNGWPLMLLATLKSTGFVSAMQVTVRVVLTLLPVVLFRKHVGRKFLRKLDKHPGKFPEWEKYRGRIVKGIKINTAAAKILFITPFALVGLVVFASLERTPITGRLRLMVISPDEEESIVRELSGEGWFEAVRNVLATHRAPPTFVSPSDWRYQWVEKIFRRLESVVPSLQDQELMRQVWLSHATDEVPFPPPPDHPYYPDPVHTADYTILNLPEAGLNIVNTMRRLTNAFSYGFGPNGSGGIVIFSGLIDDILRNGTPNLTPPVEQPTTFRSYLRSLFIPALPATTPVPSPEQEAQLAALVAHELAHLLLSHHLETLSSTTVFFPNIVSIMTDLFRALLFPITMIGGPFLNDALEQVGEAGKREFSTAADSCFSHKLELEADAVSMRLLALAGWDPRAAVDFWETKLNSAAKDPNQTPVPGVLPGALWVSEDRDERSSHPIGEVRIRELRKELRKWQLEKERILSKQGNNLLPSGG</sequence>
<dbReference type="InterPro" id="IPR001915">
    <property type="entry name" value="Peptidase_M48"/>
</dbReference>
<name>A0AAV5A0T4_9AGAM</name>
<evidence type="ECO:0000256" key="7">
    <source>
        <dbReference type="SAM" id="Phobius"/>
    </source>
</evidence>
<evidence type="ECO:0000313" key="10">
    <source>
        <dbReference type="Proteomes" id="UP001050691"/>
    </source>
</evidence>
<dbReference type="GO" id="GO:0004222">
    <property type="term" value="F:metalloendopeptidase activity"/>
    <property type="evidence" value="ECO:0007669"/>
    <property type="project" value="InterPro"/>
</dbReference>
<keyword evidence="7" id="KW-0812">Transmembrane</keyword>
<dbReference type="GO" id="GO:0005743">
    <property type="term" value="C:mitochondrial inner membrane"/>
    <property type="evidence" value="ECO:0007669"/>
    <property type="project" value="TreeGrafter"/>
</dbReference>
<keyword evidence="7" id="KW-1133">Transmembrane helix</keyword>
<dbReference type="GO" id="GO:0046872">
    <property type="term" value="F:metal ion binding"/>
    <property type="evidence" value="ECO:0007669"/>
    <property type="project" value="UniProtKB-KW"/>
</dbReference>
<feature type="domain" description="Peptidase M48" evidence="8">
    <location>
        <begin position="297"/>
        <end position="528"/>
    </location>
</feature>
<evidence type="ECO:0000259" key="8">
    <source>
        <dbReference type="Pfam" id="PF01435"/>
    </source>
</evidence>
<feature type="transmembrane region" description="Helical" evidence="7">
    <location>
        <begin position="151"/>
        <end position="172"/>
    </location>
</feature>
<keyword evidence="7" id="KW-0472">Membrane</keyword>
<comment type="caution">
    <text evidence="9">The sequence shown here is derived from an EMBL/GenBank/DDBJ whole genome shotgun (WGS) entry which is preliminary data.</text>
</comment>
<dbReference type="Proteomes" id="UP001050691">
    <property type="component" value="Unassembled WGS sequence"/>
</dbReference>
<evidence type="ECO:0000313" key="9">
    <source>
        <dbReference type="EMBL" id="GJJ08204.1"/>
    </source>
</evidence>
<dbReference type="InterPro" id="IPR051156">
    <property type="entry name" value="Mito/Outer_Membr_Metalloprot"/>
</dbReference>
<comment type="cofactor">
    <cofactor evidence="1">
        <name>Zn(2+)</name>
        <dbReference type="ChEBI" id="CHEBI:29105"/>
    </cofactor>
</comment>
<evidence type="ECO:0000256" key="6">
    <source>
        <dbReference type="ARBA" id="ARBA00023049"/>
    </source>
</evidence>
<dbReference type="PANTHER" id="PTHR22726">
    <property type="entry name" value="METALLOENDOPEPTIDASE OMA1"/>
    <property type="match status" value="1"/>
</dbReference>
<keyword evidence="2" id="KW-0645">Protease</keyword>